<evidence type="ECO:0000313" key="2">
    <source>
        <dbReference type="Proteomes" id="UP001418222"/>
    </source>
</evidence>
<dbReference type="Proteomes" id="UP001418222">
    <property type="component" value="Unassembled WGS sequence"/>
</dbReference>
<gene>
    <name evidence="1" type="ORF">KSP39_PZI006257</name>
</gene>
<dbReference type="PANTHER" id="PTHR33621">
    <property type="entry name" value="ASPARTIC/GLUTAMIC ACID-RICH PROTEIN"/>
    <property type="match status" value="1"/>
</dbReference>
<sequence length="70" mass="8269">MEFDFKSLKRKDLQRLCKKHGLRANSTNSQMADGLASLFKVTWPLIRYFFPNLFLLKNFRVFSPPKSMNV</sequence>
<evidence type="ECO:0000313" key="1">
    <source>
        <dbReference type="EMBL" id="KAK8948497.1"/>
    </source>
</evidence>
<proteinExistence type="predicted"/>
<protein>
    <recommendedName>
        <fullName evidence="3">SAP domain-containing protein</fullName>
    </recommendedName>
</protein>
<dbReference type="AlphaFoldDB" id="A0AAP0GAK1"/>
<accession>A0AAP0GAK1</accession>
<comment type="caution">
    <text evidence="1">The sequence shown here is derived from an EMBL/GenBank/DDBJ whole genome shotgun (WGS) entry which is preliminary data.</text>
</comment>
<dbReference type="EMBL" id="JBBWWQ010000004">
    <property type="protein sequence ID" value="KAK8948497.1"/>
    <property type="molecule type" value="Genomic_DNA"/>
</dbReference>
<organism evidence="1 2">
    <name type="scientific">Platanthera zijinensis</name>
    <dbReference type="NCBI Taxonomy" id="2320716"/>
    <lineage>
        <taxon>Eukaryota</taxon>
        <taxon>Viridiplantae</taxon>
        <taxon>Streptophyta</taxon>
        <taxon>Embryophyta</taxon>
        <taxon>Tracheophyta</taxon>
        <taxon>Spermatophyta</taxon>
        <taxon>Magnoliopsida</taxon>
        <taxon>Liliopsida</taxon>
        <taxon>Asparagales</taxon>
        <taxon>Orchidaceae</taxon>
        <taxon>Orchidoideae</taxon>
        <taxon>Orchideae</taxon>
        <taxon>Orchidinae</taxon>
        <taxon>Platanthera</taxon>
    </lineage>
</organism>
<keyword evidence="2" id="KW-1185">Reference proteome</keyword>
<dbReference type="PANTHER" id="PTHR33621:SF2">
    <property type="entry name" value="RIBOSOMAL L1 DOMAIN-CONTAINING PROTEIN"/>
    <property type="match status" value="1"/>
</dbReference>
<reference evidence="1 2" key="1">
    <citation type="journal article" date="2022" name="Nat. Plants">
        <title>Genomes of leafy and leafless Platanthera orchids illuminate the evolution of mycoheterotrophy.</title>
        <authorList>
            <person name="Li M.H."/>
            <person name="Liu K.W."/>
            <person name="Li Z."/>
            <person name="Lu H.C."/>
            <person name="Ye Q.L."/>
            <person name="Zhang D."/>
            <person name="Wang J.Y."/>
            <person name="Li Y.F."/>
            <person name="Zhong Z.M."/>
            <person name="Liu X."/>
            <person name="Yu X."/>
            <person name="Liu D.K."/>
            <person name="Tu X.D."/>
            <person name="Liu B."/>
            <person name="Hao Y."/>
            <person name="Liao X.Y."/>
            <person name="Jiang Y.T."/>
            <person name="Sun W.H."/>
            <person name="Chen J."/>
            <person name="Chen Y.Q."/>
            <person name="Ai Y."/>
            <person name="Zhai J.W."/>
            <person name="Wu S.S."/>
            <person name="Zhou Z."/>
            <person name="Hsiao Y.Y."/>
            <person name="Wu W.L."/>
            <person name="Chen Y.Y."/>
            <person name="Lin Y.F."/>
            <person name="Hsu J.L."/>
            <person name="Li C.Y."/>
            <person name="Wang Z.W."/>
            <person name="Zhao X."/>
            <person name="Zhong W.Y."/>
            <person name="Ma X.K."/>
            <person name="Ma L."/>
            <person name="Huang J."/>
            <person name="Chen G.Z."/>
            <person name="Huang M.Z."/>
            <person name="Huang L."/>
            <person name="Peng D.H."/>
            <person name="Luo Y.B."/>
            <person name="Zou S.Q."/>
            <person name="Chen S.P."/>
            <person name="Lan S."/>
            <person name="Tsai W.C."/>
            <person name="Van de Peer Y."/>
            <person name="Liu Z.J."/>
        </authorList>
    </citation>
    <scope>NUCLEOTIDE SEQUENCE [LARGE SCALE GENOMIC DNA]</scope>
    <source>
        <strain evidence="1">Lor287</strain>
    </source>
</reference>
<evidence type="ECO:0008006" key="3">
    <source>
        <dbReference type="Google" id="ProtNLM"/>
    </source>
</evidence>
<name>A0AAP0GAK1_9ASPA</name>